<reference evidence="9" key="1">
    <citation type="submission" date="2021-03" db="EMBL/GenBank/DDBJ databases">
        <title>Comparative genomics and phylogenomic investigation of the class Geoglossomycetes provide insights into ecological specialization and systematics.</title>
        <authorList>
            <person name="Melie T."/>
            <person name="Pirro S."/>
            <person name="Miller A.N."/>
            <person name="Quandt A."/>
        </authorList>
    </citation>
    <scope>NUCLEOTIDE SEQUENCE</scope>
    <source>
        <strain evidence="9">CAQ_001_2017</strain>
    </source>
</reference>
<dbReference type="EMBL" id="JAGHQM010000316">
    <property type="protein sequence ID" value="KAH0562629.1"/>
    <property type="molecule type" value="Genomic_DNA"/>
</dbReference>
<dbReference type="GO" id="GO:0016020">
    <property type="term" value="C:membrane"/>
    <property type="evidence" value="ECO:0007669"/>
    <property type="project" value="UniProtKB-SubCell"/>
</dbReference>
<feature type="domain" description="DUF676" evidence="8">
    <location>
        <begin position="57"/>
        <end position="148"/>
    </location>
</feature>
<dbReference type="InterPro" id="IPR052374">
    <property type="entry name" value="SERAC1"/>
</dbReference>
<dbReference type="Gene3D" id="3.40.50.1820">
    <property type="entry name" value="alpha/beta hydrolase"/>
    <property type="match status" value="1"/>
</dbReference>
<sequence length="168" mass="18279">MDSTSVYPVLVGLAVYASARRKPGQSEEALQDIAEQNEVGLIPIYEPEPPLAVDVDVILVHGLQSDPFEAWKALKKSWPKDFLAKDVPTARILTFGYGNLESELATSIKGLGQLLLGSISFDRAQHGNATRPIIFVAHSFGGLIVKSVRTRSNLVEQLTYIMPGSGLF</sequence>
<dbReference type="GO" id="GO:0005739">
    <property type="term" value="C:mitochondrion"/>
    <property type="evidence" value="ECO:0007669"/>
    <property type="project" value="UniProtKB-SubCell"/>
</dbReference>
<evidence type="ECO:0000259" key="8">
    <source>
        <dbReference type="Pfam" id="PF05057"/>
    </source>
</evidence>
<dbReference type="PANTHER" id="PTHR48182">
    <property type="entry name" value="PROTEIN SERAC1"/>
    <property type="match status" value="1"/>
</dbReference>
<proteinExistence type="inferred from homology"/>
<dbReference type="InterPro" id="IPR029058">
    <property type="entry name" value="AB_hydrolase_fold"/>
</dbReference>
<keyword evidence="5" id="KW-0256">Endoplasmic reticulum</keyword>
<keyword evidence="10" id="KW-1185">Reference proteome</keyword>
<dbReference type="Proteomes" id="UP000750711">
    <property type="component" value="Unassembled WGS sequence"/>
</dbReference>
<evidence type="ECO:0000256" key="3">
    <source>
        <dbReference type="ARBA" id="ARBA00004370"/>
    </source>
</evidence>
<evidence type="ECO:0000313" key="10">
    <source>
        <dbReference type="Proteomes" id="UP000750711"/>
    </source>
</evidence>
<name>A0A9P8LEG6_9PEZI</name>
<comment type="caution">
    <text evidence="9">The sequence shown here is derived from an EMBL/GenBank/DDBJ whole genome shotgun (WGS) entry which is preliminary data.</text>
</comment>
<organism evidence="9 10">
    <name type="scientific">Trichoglossum hirsutum</name>
    <dbReference type="NCBI Taxonomy" id="265104"/>
    <lineage>
        <taxon>Eukaryota</taxon>
        <taxon>Fungi</taxon>
        <taxon>Dikarya</taxon>
        <taxon>Ascomycota</taxon>
        <taxon>Pezizomycotina</taxon>
        <taxon>Geoglossomycetes</taxon>
        <taxon>Geoglossales</taxon>
        <taxon>Geoglossaceae</taxon>
        <taxon>Trichoglossum</taxon>
    </lineage>
</organism>
<accession>A0A9P8LEG6</accession>
<dbReference type="AlphaFoldDB" id="A0A9P8LEG6"/>
<evidence type="ECO:0000313" key="9">
    <source>
        <dbReference type="EMBL" id="KAH0562629.1"/>
    </source>
</evidence>
<dbReference type="InterPro" id="IPR007751">
    <property type="entry name" value="DUF676_lipase-like"/>
</dbReference>
<comment type="similarity">
    <text evidence="4">Belongs to the putative lipase ROG1 family.</text>
</comment>
<protein>
    <recommendedName>
        <fullName evidence="8">DUF676 domain-containing protein</fullName>
    </recommendedName>
</protein>
<dbReference type="PANTHER" id="PTHR48182:SF2">
    <property type="entry name" value="PROTEIN SERAC1"/>
    <property type="match status" value="1"/>
</dbReference>
<keyword evidence="7" id="KW-0472">Membrane</keyword>
<evidence type="ECO:0000256" key="5">
    <source>
        <dbReference type="ARBA" id="ARBA00022824"/>
    </source>
</evidence>
<evidence type="ECO:0000256" key="4">
    <source>
        <dbReference type="ARBA" id="ARBA00007920"/>
    </source>
</evidence>
<dbReference type="SUPFAM" id="SSF53474">
    <property type="entry name" value="alpha/beta-Hydrolases"/>
    <property type="match status" value="1"/>
</dbReference>
<evidence type="ECO:0000256" key="6">
    <source>
        <dbReference type="ARBA" id="ARBA00023128"/>
    </source>
</evidence>
<gene>
    <name evidence="9" type="ORF">GP486_002692</name>
</gene>
<keyword evidence="6" id="KW-0496">Mitochondrion</keyword>
<evidence type="ECO:0000256" key="7">
    <source>
        <dbReference type="ARBA" id="ARBA00023136"/>
    </source>
</evidence>
<comment type="subcellular location">
    <subcellularLocation>
        <location evidence="2">Endoplasmic reticulum</location>
    </subcellularLocation>
    <subcellularLocation>
        <location evidence="3">Membrane</location>
    </subcellularLocation>
    <subcellularLocation>
        <location evidence="1">Mitochondrion</location>
    </subcellularLocation>
</comment>
<evidence type="ECO:0000256" key="2">
    <source>
        <dbReference type="ARBA" id="ARBA00004240"/>
    </source>
</evidence>
<evidence type="ECO:0000256" key="1">
    <source>
        <dbReference type="ARBA" id="ARBA00004173"/>
    </source>
</evidence>
<dbReference type="Pfam" id="PF05057">
    <property type="entry name" value="DUF676"/>
    <property type="match status" value="1"/>
</dbReference>
<dbReference type="GO" id="GO:0005783">
    <property type="term" value="C:endoplasmic reticulum"/>
    <property type="evidence" value="ECO:0007669"/>
    <property type="project" value="UniProtKB-SubCell"/>
</dbReference>